<dbReference type="PANTHER" id="PTHR34262:SF1">
    <property type="entry name" value="TRANSMEMBRANE PROTEIN 220"/>
    <property type="match status" value="1"/>
</dbReference>
<name>A0A1M7IDR1_9BACT</name>
<dbReference type="PANTHER" id="PTHR34262">
    <property type="entry name" value="TRANSMEMBRANE PROTEIN 220"/>
    <property type="match status" value="1"/>
</dbReference>
<dbReference type="STRING" id="388280.SAMN04488057_101290"/>
<proteinExistence type="predicted"/>
<keyword evidence="1 2" id="KW-0812">Transmembrane</keyword>
<organism evidence="2 3">
    <name type="scientific">Cyclobacterium lianum</name>
    <dbReference type="NCBI Taxonomy" id="388280"/>
    <lineage>
        <taxon>Bacteria</taxon>
        <taxon>Pseudomonadati</taxon>
        <taxon>Bacteroidota</taxon>
        <taxon>Cytophagia</taxon>
        <taxon>Cytophagales</taxon>
        <taxon>Cyclobacteriaceae</taxon>
        <taxon>Cyclobacterium</taxon>
    </lineage>
</organism>
<evidence type="ECO:0000256" key="1">
    <source>
        <dbReference type="SAM" id="Phobius"/>
    </source>
</evidence>
<keyword evidence="1" id="KW-1133">Transmembrane helix</keyword>
<dbReference type="Pfam" id="PF15071">
    <property type="entry name" value="TMEM220"/>
    <property type="match status" value="1"/>
</dbReference>
<feature type="transmembrane region" description="Helical" evidence="1">
    <location>
        <begin position="55"/>
        <end position="72"/>
    </location>
</feature>
<protein>
    <submittedName>
        <fullName evidence="2">Transmembrane family 220, helix</fullName>
    </submittedName>
</protein>
<evidence type="ECO:0000313" key="2">
    <source>
        <dbReference type="EMBL" id="SHM38830.1"/>
    </source>
</evidence>
<reference evidence="2 3" key="1">
    <citation type="submission" date="2016-11" db="EMBL/GenBank/DDBJ databases">
        <authorList>
            <person name="Jaros S."/>
            <person name="Januszkiewicz K."/>
            <person name="Wedrychowicz H."/>
        </authorList>
    </citation>
    <scope>NUCLEOTIDE SEQUENCE [LARGE SCALE GENOMIC DNA]</scope>
    <source>
        <strain evidence="2 3">CGMCC 1.6102</strain>
    </source>
</reference>
<feature type="transmembrane region" description="Helical" evidence="1">
    <location>
        <begin position="101"/>
        <end position="118"/>
    </location>
</feature>
<evidence type="ECO:0000313" key="3">
    <source>
        <dbReference type="Proteomes" id="UP000184513"/>
    </source>
</evidence>
<dbReference type="InterPro" id="IPR029377">
    <property type="entry name" value="TMEM220"/>
</dbReference>
<dbReference type="Proteomes" id="UP000184513">
    <property type="component" value="Unassembled WGS sequence"/>
</dbReference>
<feature type="transmembrane region" description="Helical" evidence="1">
    <location>
        <begin position="7"/>
        <end position="25"/>
    </location>
</feature>
<dbReference type="OrthoDB" id="329078at2"/>
<gene>
    <name evidence="2" type="ORF">SAMN04488057_101290</name>
</gene>
<keyword evidence="1" id="KW-0472">Membrane</keyword>
<sequence>MSKVWKRFFGICAVLFLLFAYWQINDPDPEFWVPAYLLAAVTAGFAFFGRFNVNISVIFTFTFLIAAIFFWPENIFSWVGQEWEQKNLSMKTQGMEINREFFGLLVAAVVFALTAIIGRRKRLLENQKKSNVKRSDQ</sequence>
<dbReference type="RefSeq" id="WP_073090615.1">
    <property type="nucleotide sequence ID" value="NZ_FRCY01000001.1"/>
</dbReference>
<accession>A0A1M7IDR1</accession>
<dbReference type="AlphaFoldDB" id="A0A1M7IDR1"/>
<keyword evidence="3" id="KW-1185">Reference proteome</keyword>
<dbReference type="EMBL" id="FRCY01000001">
    <property type="protein sequence ID" value="SHM38830.1"/>
    <property type="molecule type" value="Genomic_DNA"/>
</dbReference>
<feature type="transmembrane region" description="Helical" evidence="1">
    <location>
        <begin position="31"/>
        <end position="48"/>
    </location>
</feature>